<dbReference type="SMART" id="SM00944">
    <property type="entry name" value="Pro-kuma_activ"/>
    <property type="match status" value="1"/>
</dbReference>
<evidence type="ECO:0000256" key="13">
    <source>
        <dbReference type="ARBA" id="ARBA00023145"/>
    </source>
</evidence>
<dbReference type="SUPFAM" id="SSF52743">
    <property type="entry name" value="Subtilisin-like"/>
    <property type="match status" value="1"/>
</dbReference>
<dbReference type="InterPro" id="IPR036852">
    <property type="entry name" value="Peptidase_S8/S53_dom_sf"/>
</dbReference>
<gene>
    <name evidence="18" type="ORF">BLGHR1_10560</name>
</gene>
<evidence type="ECO:0000256" key="5">
    <source>
        <dbReference type="ARBA" id="ARBA00022525"/>
    </source>
</evidence>
<evidence type="ECO:0000256" key="9">
    <source>
        <dbReference type="ARBA" id="ARBA00022801"/>
    </source>
</evidence>
<feature type="binding site" evidence="15">
    <location>
        <position position="549"/>
    </location>
    <ligand>
        <name>Ca(2+)</name>
        <dbReference type="ChEBI" id="CHEBI:29108"/>
    </ligand>
</feature>
<keyword evidence="7 15" id="KW-0479">Metal-binding</keyword>
<keyword evidence="8 16" id="KW-0732">Signal</keyword>
<feature type="active site" description="Charge relay system" evidence="15">
    <location>
        <position position="306"/>
    </location>
</feature>
<evidence type="ECO:0000256" key="11">
    <source>
        <dbReference type="ARBA" id="ARBA00022837"/>
    </source>
</evidence>
<dbReference type="GO" id="GO:0004252">
    <property type="term" value="F:serine-type endopeptidase activity"/>
    <property type="evidence" value="ECO:0007669"/>
    <property type="project" value="UniProtKB-UniRule"/>
</dbReference>
<dbReference type="InterPro" id="IPR015366">
    <property type="entry name" value="S53_propep"/>
</dbReference>
<comment type="subcellular location">
    <subcellularLocation>
        <location evidence="3">Secreted</location>
        <location evidence="3">Extracellular space</location>
    </subcellularLocation>
</comment>
<dbReference type="EC" id="3.4.14.10" evidence="4"/>
<feature type="chain" id="PRO_5016565915" description="tripeptidyl-peptidase II" evidence="16">
    <location>
        <begin position="19"/>
        <end position="594"/>
    </location>
</feature>
<dbReference type="PROSITE" id="PS00138">
    <property type="entry name" value="SUBTILASE_SER"/>
    <property type="match status" value="1"/>
</dbReference>
<evidence type="ECO:0000256" key="1">
    <source>
        <dbReference type="ARBA" id="ARBA00001910"/>
    </source>
</evidence>
<keyword evidence="13" id="KW-0865">Zymogen</keyword>
<dbReference type="Pfam" id="PF00082">
    <property type="entry name" value="Peptidase_S8"/>
    <property type="match status" value="1"/>
</dbReference>
<evidence type="ECO:0000256" key="16">
    <source>
        <dbReference type="SAM" id="SignalP"/>
    </source>
</evidence>
<name>A0A383UHT4_BLUHO</name>
<feature type="binding site" evidence="15">
    <location>
        <position position="573"/>
    </location>
    <ligand>
        <name>Ca(2+)</name>
        <dbReference type="ChEBI" id="CHEBI:29108"/>
    </ligand>
</feature>
<keyword evidence="14" id="KW-0325">Glycoprotein</keyword>
<dbReference type="GO" id="GO:0005576">
    <property type="term" value="C:extracellular region"/>
    <property type="evidence" value="ECO:0007669"/>
    <property type="project" value="UniProtKB-SubCell"/>
</dbReference>
<evidence type="ECO:0000313" key="18">
    <source>
        <dbReference type="EMBL" id="SZE99841.1"/>
    </source>
</evidence>
<keyword evidence="9 15" id="KW-0378">Hydrolase</keyword>
<dbReference type="GO" id="GO:0046872">
    <property type="term" value="F:metal ion binding"/>
    <property type="evidence" value="ECO:0007669"/>
    <property type="project" value="UniProtKB-UniRule"/>
</dbReference>
<sequence>MELATAAVILFFATACLGAYPQGQVDNCISFGDYQVYEQLPVAPSPWTPRKIDHINQDQSFKLRIHLKNINTDSFHQKVFDMSTPSHPSYGQHMTRKEVNSYLAPSSLSFQLVRQWLEEQNVGNITIENDWFVVESTVRRVERLLHTNFEVYENTLTGKSVLRTLSYSLPSSLRAHIDIIAPTIKFSTPAAYRSTLVDWPAEEIHEDNASLDGGVAAACNSSITLECIKDLYNLRQFSGSNSSKNQFALAGFLEEYAQHDDLNRFLTQYEPDAVGNDFSTVLVNNGSNTQQNETDKSLNMGEANLDIQYAFLAYPTPAMYISTGGRPPETSKYEVDNEPYLEFLTYLLGIDQPPQTISISYGDSEWSVPDSYARTVCDLFSQLAARGVSVLVASGDSGSGSNCNETHPGSLYYTPSFPASCPFVTSVGSTYHISPEVAVAFSGGGFSDIFPRPAYQDQAVTTYLDNADPSFTPYFNTSGRAYPDIAAQGVNFHVFVRGNNVLESGTSASTPIMAAIIALLNGDRIERGAPPLGLLNPWLYENGQAAFTDIVGGKGSGCPQISGSGFRASTGWDPVTGLGTPDFEKLREQSSNSI</sequence>
<evidence type="ECO:0000256" key="4">
    <source>
        <dbReference type="ARBA" id="ARBA00012462"/>
    </source>
</evidence>
<feature type="active site" description="Charge relay system" evidence="15">
    <location>
        <position position="507"/>
    </location>
</feature>
<keyword evidence="5" id="KW-0964">Secreted</keyword>
<evidence type="ECO:0000256" key="3">
    <source>
        <dbReference type="ARBA" id="ARBA00004239"/>
    </source>
</evidence>
<dbReference type="FunFam" id="3.40.50.200:FF:000015">
    <property type="entry name" value="Tripeptidyl peptidase A"/>
    <property type="match status" value="1"/>
</dbReference>
<dbReference type="InterPro" id="IPR000209">
    <property type="entry name" value="Peptidase_S8/S53_dom"/>
</dbReference>
<dbReference type="VEuPathDB" id="FungiDB:BLGHR1_10560"/>
<proteinExistence type="predicted"/>
<comment type="function">
    <text evidence="2">Secreted tripeptidyl-peptidase which degrades proteins at acidic pHs and is involved in virulence.</text>
</comment>
<protein>
    <recommendedName>
        <fullName evidence="4">tripeptidyl-peptidase II</fullName>
        <ecNumber evidence="4">3.4.14.10</ecNumber>
    </recommendedName>
</protein>
<keyword evidence="10 15" id="KW-0720">Serine protease</keyword>
<evidence type="ECO:0000256" key="8">
    <source>
        <dbReference type="ARBA" id="ARBA00022729"/>
    </source>
</evidence>
<feature type="signal peptide" evidence="16">
    <location>
        <begin position="1"/>
        <end position="18"/>
    </location>
</feature>
<evidence type="ECO:0000256" key="12">
    <source>
        <dbReference type="ARBA" id="ARBA00023026"/>
    </source>
</evidence>
<dbReference type="CDD" id="cd11377">
    <property type="entry name" value="Pro-peptidase_S53"/>
    <property type="match status" value="1"/>
</dbReference>
<feature type="active site" description="Charge relay system" evidence="15">
    <location>
        <position position="302"/>
    </location>
</feature>
<evidence type="ECO:0000313" key="19">
    <source>
        <dbReference type="Proteomes" id="UP000275772"/>
    </source>
</evidence>
<evidence type="ECO:0000256" key="15">
    <source>
        <dbReference type="PROSITE-ProRule" id="PRU01032"/>
    </source>
</evidence>
<dbReference type="GO" id="GO:0008240">
    <property type="term" value="F:tripeptidyl-peptidase activity"/>
    <property type="evidence" value="ECO:0007669"/>
    <property type="project" value="UniProtKB-EC"/>
</dbReference>
<dbReference type="Proteomes" id="UP000275772">
    <property type="component" value="Unassembled WGS sequence"/>
</dbReference>
<dbReference type="AlphaFoldDB" id="A0A383UHT4"/>
<organism evidence="18 19">
    <name type="scientific">Blumeria hordei</name>
    <name type="common">Barley powdery mildew</name>
    <name type="synonym">Blumeria graminis f. sp. hordei</name>
    <dbReference type="NCBI Taxonomy" id="2867405"/>
    <lineage>
        <taxon>Eukaryota</taxon>
        <taxon>Fungi</taxon>
        <taxon>Dikarya</taxon>
        <taxon>Ascomycota</taxon>
        <taxon>Pezizomycotina</taxon>
        <taxon>Leotiomycetes</taxon>
        <taxon>Erysiphales</taxon>
        <taxon>Erysiphaceae</taxon>
        <taxon>Blumeria</taxon>
    </lineage>
</organism>
<comment type="catalytic activity">
    <reaction evidence="1">
        <text>Release of an N-terminal tripeptide from a polypeptide.</text>
        <dbReference type="EC" id="3.4.14.10"/>
    </reaction>
</comment>
<reference evidence="18 19" key="1">
    <citation type="submission" date="2017-11" db="EMBL/GenBank/DDBJ databases">
        <authorList>
            <person name="Kracher B."/>
        </authorList>
    </citation>
    <scope>NUCLEOTIDE SEQUENCE [LARGE SCALE GENOMIC DNA]</scope>
    <source>
        <strain evidence="18 19">RACE1</strain>
    </source>
</reference>
<evidence type="ECO:0000256" key="2">
    <source>
        <dbReference type="ARBA" id="ARBA00002451"/>
    </source>
</evidence>
<evidence type="ECO:0000259" key="17">
    <source>
        <dbReference type="PROSITE" id="PS51695"/>
    </source>
</evidence>
<comment type="cofactor">
    <cofactor evidence="15">
        <name>Ca(2+)</name>
        <dbReference type="ChEBI" id="CHEBI:29108"/>
    </cofactor>
    <text evidence="15">Binds 1 Ca(2+) ion per subunit.</text>
</comment>
<accession>A0A383UHT4</accession>
<feature type="binding site" evidence="15">
    <location>
        <position position="571"/>
    </location>
    <ligand>
        <name>Ca(2+)</name>
        <dbReference type="ChEBI" id="CHEBI:29108"/>
    </ligand>
</feature>
<evidence type="ECO:0000256" key="7">
    <source>
        <dbReference type="ARBA" id="ARBA00022723"/>
    </source>
</evidence>
<evidence type="ECO:0000256" key="6">
    <source>
        <dbReference type="ARBA" id="ARBA00022670"/>
    </source>
</evidence>
<dbReference type="InterPro" id="IPR050819">
    <property type="entry name" value="Tripeptidyl-peptidase_I"/>
</dbReference>
<evidence type="ECO:0000256" key="10">
    <source>
        <dbReference type="ARBA" id="ARBA00022825"/>
    </source>
</evidence>
<dbReference type="Pfam" id="PF09286">
    <property type="entry name" value="Pro-kuma_activ"/>
    <property type="match status" value="1"/>
</dbReference>
<dbReference type="CDD" id="cd04056">
    <property type="entry name" value="Peptidases_S53"/>
    <property type="match status" value="1"/>
</dbReference>
<keyword evidence="11 15" id="KW-0106">Calcium</keyword>
<evidence type="ECO:0000256" key="14">
    <source>
        <dbReference type="ARBA" id="ARBA00023180"/>
    </source>
</evidence>
<dbReference type="GO" id="GO:0006508">
    <property type="term" value="P:proteolysis"/>
    <property type="evidence" value="ECO:0007669"/>
    <property type="project" value="UniProtKB-KW"/>
</dbReference>
<keyword evidence="12" id="KW-0843">Virulence</keyword>
<dbReference type="EMBL" id="UNSH01000003">
    <property type="protein sequence ID" value="SZE99841.1"/>
    <property type="molecule type" value="Genomic_DNA"/>
</dbReference>
<dbReference type="SUPFAM" id="SSF54897">
    <property type="entry name" value="Protease propeptides/inhibitors"/>
    <property type="match status" value="1"/>
</dbReference>
<dbReference type="InterPro" id="IPR030400">
    <property type="entry name" value="Sedolisin_dom"/>
</dbReference>
<dbReference type="PANTHER" id="PTHR14218:SF10">
    <property type="entry name" value="PEPTIDASE S53 DOMAIN-CONTAINING PROTEIN"/>
    <property type="match status" value="1"/>
</dbReference>
<dbReference type="PANTHER" id="PTHR14218">
    <property type="entry name" value="PROTEASE S8 TRIPEPTIDYL PEPTIDASE I CLN2"/>
    <property type="match status" value="1"/>
</dbReference>
<dbReference type="PROSITE" id="PS51695">
    <property type="entry name" value="SEDOLISIN"/>
    <property type="match status" value="1"/>
</dbReference>
<feature type="domain" description="Peptidase S53" evidence="17">
    <location>
        <begin position="222"/>
        <end position="593"/>
    </location>
</feature>
<feature type="binding site" evidence="15">
    <location>
        <position position="550"/>
    </location>
    <ligand>
        <name>Ca(2+)</name>
        <dbReference type="ChEBI" id="CHEBI:29108"/>
    </ligand>
</feature>
<dbReference type="Gene3D" id="3.40.50.200">
    <property type="entry name" value="Peptidase S8/S53 domain"/>
    <property type="match status" value="1"/>
</dbReference>
<dbReference type="InterPro" id="IPR023828">
    <property type="entry name" value="Peptidase_S8_Ser-AS"/>
</dbReference>
<keyword evidence="6 15" id="KW-0645">Protease</keyword>